<proteinExistence type="predicted"/>
<feature type="compositionally biased region" description="Polar residues" evidence="1">
    <location>
        <begin position="421"/>
        <end position="430"/>
    </location>
</feature>
<feature type="compositionally biased region" description="Polar residues" evidence="1">
    <location>
        <begin position="20"/>
        <end position="29"/>
    </location>
</feature>
<evidence type="ECO:0000313" key="2">
    <source>
        <dbReference type="EMBL" id="KAL0565493.1"/>
    </source>
</evidence>
<feature type="compositionally biased region" description="Pro residues" evidence="1">
    <location>
        <begin position="624"/>
        <end position="633"/>
    </location>
</feature>
<feature type="compositionally biased region" description="Acidic residues" evidence="1">
    <location>
        <begin position="1"/>
        <end position="11"/>
    </location>
</feature>
<feature type="region of interest" description="Disordered" evidence="1">
    <location>
        <begin position="145"/>
        <end position="177"/>
    </location>
</feature>
<accession>A0ABR3ERL7</accession>
<keyword evidence="3" id="KW-1185">Reference proteome</keyword>
<name>A0ABR3ERL7_9AGAR</name>
<gene>
    <name evidence="2" type="primary">RBT1_52</name>
    <name evidence="2" type="ORF">V5O48_016536</name>
</gene>
<feature type="compositionally biased region" description="Acidic residues" evidence="1">
    <location>
        <begin position="553"/>
        <end position="567"/>
    </location>
</feature>
<dbReference type="EMBL" id="JBAHYK010002238">
    <property type="protein sequence ID" value="KAL0565493.1"/>
    <property type="molecule type" value="Genomic_DNA"/>
</dbReference>
<sequence>MAMEDDTENEMDAPSPPENNPNTHTSSLHSAPAPTSPNSGSRNATPPPTANATTPEQTDSAAAAQTSNSQPEEPAEQEDDDDVEAVSTKKEWKRGSRGNPGIWKPEQVAYFETKLDEYRSTSGNARSDFIKDLMPEYLEKFPESEYPYVPTGREQEDPGVGMTEESVKAMDGRDRKAYHKRVKRYNRNDQERHRDSIKGWFKHRVRKNNTTTDSPFEAPLRAIKKSKGKAPQRPGLPQFVAGAEEFREEVLAVSKETDDTDRLPCRVSAASKLISQWTEEKVEKAKEMLEEEFVEKCESYSSVMIPKDSKEINLEDEIQKTKCRRALAGIVEPFLNFVRAQTGMAVFFQAGIELDHPDRGRAFDVVSLSSVPEGHPSFAKFNLPFFRDALSKEFANWLRTIKRRQIEEGFEFPDYIDQEETSGPSQQQPTRGKKTAEMLNASAGEVRKDKGGKAVETEPSSAVQKKPRRSSARKKAPSASAVKPTSSTYSDPPAQSSSELPKRPVIDPNLPFLDRHALSLQWNKELAEARGIQPAAGTPLSDSQGPRQLSRNDDDEYEFGSDDDGSGAEDVPLATTRRYSTRASKAAAIQSNDDAQNRNASDDQGLDPSLEDTPDGSDRDKSPIAPPQSPPNSTPIIGTDDEPAPVPLTDITTNNVDERPTDENHVQNSRIEPEQPPASTLAPTVEKVVSEVLTDVEMAAVDKVADGIVEMNVDRVQSTKIDDLSKMIDDICIPELHQAPYPLEASDSGFVRDYGKWLMNGSQAESGIWMSVVYRWIELEELLEKLEDEPWAMRIDKRPEQFKRWFKDGRVSRPGGIPTPAGITLPDFRETWCEWWNSILQDDSAVLGIPRDEDEAEPFCCRGKDGFVLILVALKWWFA</sequence>
<protein>
    <submittedName>
        <fullName evidence="2">SERTA domain-containing protein 3</fullName>
    </submittedName>
</protein>
<feature type="compositionally biased region" description="Polar residues" evidence="1">
    <location>
        <begin position="488"/>
        <end position="499"/>
    </location>
</feature>
<feature type="non-terminal residue" evidence="2">
    <location>
        <position position="879"/>
    </location>
</feature>
<feature type="region of interest" description="Disordered" evidence="1">
    <location>
        <begin position="413"/>
        <end position="510"/>
    </location>
</feature>
<feature type="compositionally biased region" description="Acidic residues" evidence="1">
    <location>
        <begin position="73"/>
        <end position="84"/>
    </location>
</feature>
<feature type="region of interest" description="Disordered" evidence="1">
    <location>
        <begin position="1"/>
        <end position="105"/>
    </location>
</feature>
<feature type="compositionally biased region" description="Polar residues" evidence="1">
    <location>
        <begin position="540"/>
        <end position="549"/>
    </location>
</feature>
<comment type="caution">
    <text evidence="2">The sequence shown here is derived from an EMBL/GenBank/DDBJ whole genome shotgun (WGS) entry which is preliminary data.</text>
</comment>
<reference evidence="2 3" key="1">
    <citation type="submission" date="2024-02" db="EMBL/GenBank/DDBJ databases">
        <title>A draft genome for the cacao thread blight pathogen Marasmius crinis-equi.</title>
        <authorList>
            <person name="Cohen S.P."/>
            <person name="Baruah I.K."/>
            <person name="Amoako-Attah I."/>
            <person name="Bukari Y."/>
            <person name="Meinhardt L.W."/>
            <person name="Bailey B.A."/>
        </authorList>
    </citation>
    <scope>NUCLEOTIDE SEQUENCE [LARGE SCALE GENOMIC DNA]</scope>
    <source>
        <strain evidence="2 3">GH-76</strain>
    </source>
</reference>
<dbReference type="Proteomes" id="UP001465976">
    <property type="component" value="Unassembled WGS sequence"/>
</dbReference>
<feature type="compositionally biased region" description="Polar residues" evidence="1">
    <location>
        <begin position="577"/>
        <end position="599"/>
    </location>
</feature>
<feature type="compositionally biased region" description="Polar residues" evidence="1">
    <location>
        <begin position="56"/>
        <end position="69"/>
    </location>
</feature>
<feature type="compositionally biased region" description="Basic residues" evidence="1">
    <location>
        <begin position="465"/>
        <end position="476"/>
    </location>
</feature>
<feature type="compositionally biased region" description="Basic and acidic residues" evidence="1">
    <location>
        <begin position="165"/>
        <end position="175"/>
    </location>
</feature>
<feature type="region of interest" description="Disordered" evidence="1">
    <location>
        <begin position="530"/>
        <end position="682"/>
    </location>
</feature>
<feature type="compositionally biased region" description="Basic and acidic residues" evidence="1">
    <location>
        <begin position="445"/>
        <end position="456"/>
    </location>
</feature>
<evidence type="ECO:0000256" key="1">
    <source>
        <dbReference type="SAM" id="MobiDB-lite"/>
    </source>
</evidence>
<feature type="compositionally biased region" description="Low complexity" evidence="1">
    <location>
        <begin position="477"/>
        <end position="487"/>
    </location>
</feature>
<organism evidence="2 3">
    <name type="scientific">Marasmius crinis-equi</name>
    <dbReference type="NCBI Taxonomy" id="585013"/>
    <lineage>
        <taxon>Eukaryota</taxon>
        <taxon>Fungi</taxon>
        <taxon>Dikarya</taxon>
        <taxon>Basidiomycota</taxon>
        <taxon>Agaricomycotina</taxon>
        <taxon>Agaricomycetes</taxon>
        <taxon>Agaricomycetidae</taxon>
        <taxon>Agaricales</taxon>
        <taxon>Marasmiineae</taxon>
        <taxon>Marasmiaceae</taxon>
        <taxon>Marasmius</taxon>
    </lineage>
</organism>
<feature type="compositionally biased region" description="Basic and acidic residues" evidence="1">
    <location>
        <begin position="656"/>
        <end position="665"/>
    </location>
</feature>
<evidence type="ECO:0000313" key="3">
    <source>
        <dbReference type="Proteomes" id="UP001465976"/>
    </source>
</evidence>